<keyword evidence="3" id="KW-0862">Zinc</keyword>
<evidence type="ECO:0000256" key="1">
    <source>
        <dbReference type="ARBA" id="ARBA00022723"/>
    </source>
</evidence>
<dbReference type="FunFam" id="2.30.30.140:FF:000018">
    <property type="entry name" value="Serine/threonine-protein kinase 31"/>
    <property type="match status" value="1"/>
</dbReference>
<evidence type="ECO:0000259" key="5">
    <source>
        <dbReference type="PROSITE" id="PS50304"/>
    </source>
</evidence>
<dbReference type="CDD" id="cd20379">
    <property type="entry name" value="Tudor_dTUD-like"/>
    <property type="match status" value="1"/>
</dbReference>
<dbReference type="Gene3D" id="2.30.30.140">
    <property type="match status" value="2"/>
</dbReference>
<dbReference type="PANTHER" id="PTHR16442:SF1">
    <property type="entry name" value="RING FINGER PROTEIN 17"/>
    <property type="match status" value="1"/>
</dbReference>
<dbReference type="InterPro" id="IPR002999">
    <property type="entry name" value="Tudor"/>
</dbReference>
<proteinExistence type="predicted"/>
<dbReference type="InterPro" id="IPR002893">
    <property type="entry name" value="Znf_MYND"/>
</dbReference>
<protein>
    <submittedName>
        <fullName evidence="8">Uncharacterized protein LOC127565893</fullName>
    </submittedName>
</protein>
<evidence type="ECO:0000256" key="3">
    <source>
        <dbReference type="ARBA" id="ARBA00022833"/>
    </source>
</evidence>
<organism evidence="7 8">
    <name type="scientific">Drosophila albomicans</name>
    <name type="common">Fruit fly</name>
    <dbReference type="NCBI Taxonomy" id="7291"/>
    <lineage>
        <taxon>Eukaryota</taxon>
        <taxon>Metazoa</taxon>
        <taxon>Ecdysozoa</taxon>
        <taxon>Arthropoda</taxon>
        <taxon>Hexapoda</taxon>
        <taxon>Insecta</taxon>
        <taxon>Pterygota</taxon>
        <taxon>Neoptera</taxon>
        <taxon>Endopterygota</taxon>
        <taxon>Diptera</taxon>
        <taxon>Brachycera</taxon>
        <taxon>Muscomorpha</taxon>
        <taxon>Ephydroidea</taxon>
        <taxon>Drosophilidae</taxon>
        <taxon>Drosophila</taxon>
    </lineage>
</organism>
<dbReference type="Pfam" id="PF00567">
    <property type="entry name" value="TUDOR"/>
    <property type="match status" value="3"/>
</dbReference>
<keyword evidence="2 4" id="KW-0863">Zinc-finger</keyword>
<dbReference type="Pfam" id="PF01753">
    <property type="entry name" value="zf-MYND"/>
    <property type="match status" value="1"/>
</dbReference>
<dbReference type="OrthoDB" id="10023235at2759"/>
<keyword evidence="1" id="KW-0479">Metal-binding</keyword>
<feature type="domain" description="MYND-type" evidence="6">
    <location>
        <begin position="3"/>
        <end position="38"/>
    </location>
</feature>
<evidence type="ECO:0000256" key="4">
    <source>
        <dbReference type="PROSITE-ProRule" id="PRU00134"/>
    </source>
</evidence>
<name>A0A9C6T762_DROAB</name>
<evidence type="ECO:0000256" key="2">
    <source>
        <dbReference type="ARBA" id="ARBA00022771"/>
    </source>
</evidence>
<dbReference type="SMART" id="SM00333">
    <property type="entry name" value="TUDOR"/>
    <property type="match status" value="2"/>
</dbReference>
<dbReference type="PANTHER" id="PTHR16442">
    <property type="entry name" value="RING FINGER PROTEIN 17"/>
    <property type="match status" value="1"/>
</dbReference>
<evidence type="ECO:0000313" key="7">
    <source>
        <dbReference type="Proteomes" id="UP000515160"/>
    </source>
</evidence>
<gene>
    <name evidence="8" type="primary">LOC127565893</name>
</gene>
<evidence type="ECO:0000313" key="8">
    <source>
        <dbReference type="RefSeq" id="XP_051862728.1"/>
    </source>
</evidence>
<dbReference type="GeneID" id="127565893"/>
<dbReference type="Proteomes" id="UP000515160">
    <property type="component" value="Chromosome 2R"/>
</dbReference>
<dbReference type="PROSITE" id="PS50304">
    <property type="entry name" value="TUDOR"/>
    <property type="match status" value="1"/>
</dbReference>
<dbReference type="AlphaFoldDB" id="A0A9C6T762"/>
<keyword evidence="7" id="KW-1185">Reference proteome</keyword>
<evidence type="ECO:0000259" key="6">
    <source>
        <dbReference type="PROSITE" id="PS50865"/>
    </source>
</evidence>
<sequence length="854" mass="95848">MTCVVCGNAATFMCQRCNEPYCQASCQRSDWQRHKYFCTTMPPLITRTADAMNEGTSKVDGSVKSLEKSISNCSIDYTASEAKNDNTSSKKAESIDTNLSCVWRTKVLPNANEFFECRITYVSNNGAIWVVESSNIERLERLTQDMVLKDKCRMENLGVGDLVGVNWRQQFYRGDIMQMQPKLNCVRVRLIDRGCIIKLDIDEIYLAVPLMAEIEAFAFKVMLPQNVEHEFYENKTICLRLLGTKNQDGILLAELKDTSAPLELLPLQMLAKNAGVSWLKNLETNVEREEPQVALMQIKELNQLNEQLESILNGSVAQPFNIQFPNAKLPIFVAARTKQGLRRAFLIDFIQEPIKYLIYEVDEGCFSIVHEVLRIPNEMFALPLRTFAIMLPKEHAIGLSDLKDLAIEFDEVNMENARGTLLAHNEKICAVRVASFTGQFAKELNCKYFCEPIASGSLVYITNVVNYQEICISSVKTKEYSNIFTQLQQKCAPFANTDEIEVGSIVLVICPNRGAYRAEVKSKSDNENYRVLNIDTGIHHLVTAAYLRKSCAFLEHLPVSLCRSNIKNICTIPSTAVPPNTSALNLLINLYEKKSELLVEFSDSTCSTLDLVGFNEEPHSLMTRMLPLMFTSEAAPVPISALPPLPPSPPSTPCPALALDAKAKPIKRHYFDDMKHELLPFNEEISVMILSAVDMQKTGFVFGCYFANEKVAENFQNLLNLVAEIGLSDQQLLPGYIPNVGEMCLAVFSEDNSWYRGVCIEVSYNEANILFCDYGNTAIVSIENIKPIPAKLVKPIFTTKCFIDGFDKSGKFKLLEDYLIAKNKINCIASLGSEPNTCLIRIPTLDKILSKELV</sequence>
<dbReference type="GO" id="GO:0008270">
    <property type="term" value="F:zinc ion binding"/>
    <property type="evidence" value="ECO:0007669"/>
    <property type="project" value="UniProtKB-KW"/>
</dbReference>
<reference evidence="8" key="1">
    <citation type="submission" date="2025-08" db="UniProtKB">
        <authorList>
            <consortium name="RefSeq"/>
        </authorList>
    </citation>
    <scope>IDENTIFICATION</scope>
    <source>
        <strain evidence="8">15112-1751.03</strain>
        <tissue evidence="8">Whole Adult</tissue>
    </source>
</reference>
<feature type="domain" description="Tudor" evidence="5">
    <location>
        <begin position="737"/>
        <end position="795"/>
    </location>
</feature>
<dbReference type="Gene3D" id="6.10.140.2220">
    <property type="match status" value="1"/>
</dbReference>
<dbReference type="PROSITE" id="PS50865">
    <property type="entry name" value="ZF_MYND_2"/>
    <property type="match status" value="1"/>
</dbReference>
<dbReference type="SUPFAM" id="SSF144232">
    <property type="entry name" value="HIT/MYND zinc finger-like"/>
    <property type="match status" value="1"/>
</dbReference>
<accession>A0A9C6T762</accession>
<dbReference type="SUPFAM" id="SSF63748">
    <property type="entry name" value="Tudor/PWWP/MBT"/>
    <property type="match status" value="3"/>
</dbReference>
<dbReference type="RefSeq" id="XP_051862728.1">
    <property type="nucleotide sequence ID" value="XM_052006768.1"/>
</dbReference>